<proteinExistence type="predicted"/>
<dbReference type="EMBL" id="KQ964475">
    <property type="protein sequence ID" value="KXN71420.1"/>
    <property type="molecule type" value="Genomic_DNA"/>
</dbReference>
<protein>
    <submittedName>
        <fullName evidence="2">Uncharacterized protein</fullName>
    </submittedName>
</protein>
<accession>A0A137P8U0</accession>
<dbReference type="AlphaFoldDB" id="A0A137P8U0"/>
<name>A0A137P8U0_CONC2</name>
<keyword evidence="1" id="KW-0472">Membrane</keyword>
<feature type="transmembrane region" description="Helical" evidence="1">
    <location>
        <begin position="117"/>
        <end position="135"/>
    </location>
</feature>
<keyword evidence="1" id="KW-0812">Transmembrane</keyword>
<dbReference type="Proteomes" id="UP000070444">
    <property type="component" value="Unassembled WGS sequence"/>
</dbReference>
<keyword evidence="3" id="KW-1185">Reference proteome</keyword>
<evidence type="ECO:0000313" key="3">
    <source>
        <dbReference type="Proteomes" id="UP000070444"/>
    </source>
</evidence>
<feature type="transmembrane region" description="Helical" evidence="1">
    <location>
        <begin position="20"/>
        <end position="39"/>
    </location>
</feature>
<evidence type="ECO:0000313" key="2">
    <source>
        <dbReference type="EMBL" id="KXN71420.1"/>
    </source>
</evidence>
<gene>
    <name evidence="2" type="ORF">CONCODRAFT_148785</name>
</gene>
<feature type="transmembrane region" description="Helical" evidence="1">
    <location>
        <begin position="141"/>
        <end position="165"/>
    </location>
</feature>
<keyword evidence="1" id="KW-1133">Transmembrane helix</keyword>
<feature type="transmembrane region" description="Helical" evidence="1">
    <location>
        <begin position="46"/>
        <end position="66"/>
    </location>
</feature>
<evidence type="ECO:0000256" key="1">
    <source>
        <dbReference type="SAM" id="Phobius"/>
    </source>
</evidence>
<organism evidence="2 3">
    <name type="scientific">Conidiobolus coronatus (strain ATCC 28846 / CBS 209.66 / NRRL 28638)</name>
    <name type="common">Delacroixia coronata</name>
    <dbReference type="NCBI Taxonomy" id="796925"/>
    <lineage>
        <taxon>Eukaryota</taxon>
        <taxon>Fungi</taxon>
        <taxon>Fungi incertae sedis</taxon>
        <taxon>Zoopagomycota</taxon>
        <taxon>Entomophthoromycotina</taxon>
        <taxon>Entomophthoromycetes</taxon>
        <taxon>Entomophthorales</taxon>
        <taxon>Ancylistaceae</taxon>
        <taxon>Conidiobolus</taxon>
    </lineage>
</organism>
<sequence>MIEFGMASSYYLRKFSSSTLLSLKLSSILLSGVHYLLVASSQAQNVLTISHLVLSLLTFTLTLYLVDLDSLENVIPRTVHNILKGSYNPHDTIVSLSAHLWLFLVVLAPLPQLANDPLSLTKIIPFLNFFIWYQLLRTMYMYLFIYFTVVAIWIYTIKLLVFTLIF</sequence>
<reference evidence="2 3" key="1">
    <citation type="journal article" date="2015" name="Genome Biol. Evol.">
        <title>Phylogenomic analyses indicate that early fungi evolved digesting cell walls of algal ancestors of land plants.</title>
        <authorList>
            <person name="Chang Y."/>
            <person name="Wang S."/>
            <person name="Sekimoto S."/>
            <person name="Aerts A.L."/>
            <person name="Choi C."/>
            <person name="Clum A."/>
            <person name="LaButti K.M."/>
            <person name="Lindquist E.A."/>
            <person name="Yee Ngan C."/>
            <person name="Ohm R.A."/>
            <person name="Salamov A.A."/>
            <person name="Grigoriev I.V."/>
            <person name="Spatafora J.W."/>
            <person name="Berbee M.L."/>
        </authorList>
    </citation>
    <scope>NUCLEOTIDE SEQUENCE [LARGE SCALE GENOMIC DNA]</scope>
    <source>
        <strain evidence="2 3">NRRL 28638</strain>
    </source>
</reference>